<dbReference type="SUPFAM" id="SSF51735">
    <property type="entry name" value="NAD(P)-binding Rossmann-fold domains"/>
    <property type="match status" value="1"/>
</dbReference>
<evidence type="ECO:0008006" key="2">
    <source>
        <dbReference type="Google" id="ProtNLM"/>
    </source>
</evidence>
<dbReference type="GO" id="GO:0005737">
    <property type="term" value="C:cytoplasm"/>
    <property type="evidence" value="ECO:0007669"/>
    <property type="project" value="TreeGrafter"/>
</dbReference>
<dbReference type="InterPro" id="IPR036291">
    <property type="entry name" value="NAD(P)-bd_dom_sf"/>
</dbReference>
<dbReference type="InterPro" id="IPR003462">
    <property type="entry name" value="ODC_Mu_crystall"/>
</dbReference>
<dbReference type="AlphaFoldDB" id="X1HX11"/>
<name>X1HX11_9ZZZZ</name>
<dbReference type="Gene3D" id="3.40.50.720">
    <property type="entry name" value="NAD(P)-binding Rossmann-like Domain"/>
    <property type="match status" value="1"/>
</dbReference>
<dbReference type="PANTHER" id="PTHR13812">
    <property type="entry name" value="KETIMINE REDUCTASE MU-CRYSTALLIN"/>
    <property type="match status" value="1"/>
</dbReference>
<evidence type="ECO:0000313" key="1">
    <source>
        <dbReference type="EMBL" id="GAH61605.1"/>
    </source>
</evidence>
<dbReference type="EMBL" id="BARU01017673">
    <property type="protein sequence ID" value="GAH61605.1"/>
    <property type="molecule type" value="Genomic_DNA"/>
</dbReference>
<reference evidence="1" key="1">
    <citation type="journal article" date="2014" name="Front. Microbiol.">
        <title>High frequency of phylogenetically diverse reductive dehalogenase-homologous genes in deep subseafloor sedimentary metagenomes.</title>
        <authorList>
            <person name="Kawai M."/>
            <person name="Futagami T."/>
            <person name="Toyoda A."/>
            <person name="Takaki Y."/>
            <person name="Nishi S."/>
            <person name="Hori S."/>
            <person name="Arai W."/>
            <person name="Tsubouchi T."/>
            <person name="Morono Y."/>
            <person name="Uchiyama I."/>
            <person name="Ito T."/>
            <person name="Fujiyama A."/>
            <person name="Inagaki F."/>
            <person name="Takami H."/>
        </authorList>
    </citation>
    <scope>NUCLEOTIDE SEQUENCE</scope>
    <source>
        <strain evidence="1">Expedition CK06-06</strain>
    </source>
</reference>
<proteinExistence type="predicted"/>
<accession>X1HX11</accession>
<sequence>LNEVFKIEEVRVASRTKESRELYAKKMREKLDLNVIPTDSVEQAVKGADIIVTVTTADEPLIKKDWIEPGMTILKLGSYQELDLDIVTSVDKVIVDKWGFISHRSKEIVELLEAGIITRENIYAEITEIVAGKKAGRVNDDETILVIALGMGGDYVALFSNLYKTAKEMGVGQKLKFSD</sequence>
<gene>
    <name evidence="1" type="ORF">S03H2_29294</name>
</gene>
<organism evidence="1">
    <name type="scientific">marine sediment metagenome</name>
    <dbReference type="NCBI Taxonomy" id="412755"/>
    <lineage>
        <taxon>unclassified sequences</taxon>
        <taxon>metagenomes</taxon>
        <taxon>ecological metagenomes</taxon>
    </lineage>
</organism>
<protein>
    <recommendedName>
        <fullName evidence="2">Ornithine cyclodeaminase family protein</fullName>
    </recommendedName>
</protein>
<feature type="non-terminal residue" evidence="1">
    <location>
        <position position="1"/>
    </location>
</feature>
<dbReference type="Pfam" id="PF02423">
    <property type="entry name" value="OCD_Mu_crystall"/>
    <property type="match status" value="1"/>
</dbReference>
<dbReference type="PANTHER" id="PTHR13812:SF19">
    <property type="entry name" value="KETIMINE REDUCTASE MU-CRYSTALLIN"/>
    <property type="match status" value="1"/>
</dbReference>
<comment type="caution">
    <text evidence="1">The sequence shown here is derived from an EMBL/GenBank/DDBJ whole genome shotgun (WGS) entry which is preliminary data.</text>
</comment>